<evidence type="ECO:0000256" key="3">
    <source>
        <dbReference type="ARBA" id="ARBA00022475"/>
    </source>
</evidence>
<evidence type="ECO:0000256" key="5">
    <source>
        <dbReference type="ARBA" id="ARBA00022989"/>
    </source>
</evidence>
<feature type="transmembrane region" description="Helical" evidence="7">
    <location>
        <begin position="12"/>
        <end position="38"/>
    </location>
</feature>
<dbReference type="PATRIC" id="fig|1178515.4.peg.1075"/>
<evidence type="ECO:0000313" key="10">
    <source>
        <dbReference type="Proteomes" id="UP000076927"/>
    </source>
</evidence>
<dbReference type="InterPro" id="IPR000515">
    <property type="entry name" value="MetI-like"/>
</dbReference>
<keyword evidence="6 7" id="KW-0472">Membrane</keyword>
<dbReference type="Gene3D" id="1.10.3720.10">
    <property type="entry name" value="MetI-like"/>
    <property type="match status" value="1"/>
</dbReference>
<dbReference type="SUPFAM" id="SSF161098">
    <property type="entry name" value="MetI-like"/>
    <property type="match status" value="1"/>
</dbReference>
<evidence type="ECO:0000256" key="4">
    <source>
        <dbReference type="ARBA" id="ARBA00022692"/>
    </source>
</evidence>
<feature type="transmembrane region" description="Helical" evidence="7">
    <location>
        <begin position="73"/>
        <end position="97"/>
    </location>
</feature>
<organism evidence="9 10">
    <name type="scientific">Paenibacillus swuensis</name>
    <dbReference type="NCBI Taxonomy" id="1178515"/>
    <lineage>
        <taxon>Bacteria</taxon>
        <taxon>Bacillati</taxon>
        <taxon>Bacillota</taxon>
        <taxon>Bacilli</taxon>
        <taxon>Bacillales</taxon>
        <taxon>Paenibacillaceae</taxon>
        <taxon>Paenibacillus</taxon>
    </lineage>
</organism>
<keyword evidence="4 7" id="KW-0812">Transmembrane</keyword>
<sequence length="278" mass="32055">MGSLLVHRDWGKIAFSIFMFMLGIAMIVPFIFMISASFKPSAYVFSEPLQLIPQPVYWGNYDRLFQHPYYFKWYWNSIVTVVILVVFRFVLVTAAAYAFAKLKFPGRNALMLVLVATMMIPPDTTIVARYLLYKYLHLIDTSWVIILPAAFDVFFIFLLRQFFMAIPDDLSEAAIIDGCGHYRIYTHIILPLAKPALLTMVLFTYIWNWNDFVNPFIFINDMDKQLVTVGLEYFQQQAGQDYAMQMAGSCLIILLPVILFAVMQKYFVQGIAMTGIKG</sequence>
<evidence type="ECO:0000313" key="9">
    <source>
        <dbReference type="EMBL" id="ANE45809.1"/>
    </source>
</evidence>
<evidence type="ECO:0000256" key="7">
    <source>
        <dbReference type="RuleBase" id="RU363032"/>
    </source>
</evidence>
<dbReference type="Proteomes" id="UP000076927">
    <property type="component" value="Chromosome"/>
</dbReference>
<evidence type="ECO:0000259" key="8">
    <source>
        <dbReference type="PROSITE" id="PS50928"/>
    </source>
</evidence>
<dbReference type="RefSeq" id="WP_068604925.1">
    <property type="nucleotide sequence ID" value="NZ_CP011388.1"/>
</dbReference>
<reference evidence="9 10" key="1">
    <citation type="submission" date="2015-01" db="EMBL/GenBank/DDBJ databases">
        <title>Paenibacillus swuensis/DY6/whole genome sequencing.</title>
        <authorList>
            <person name="Kim M.K."/>
            <person name="Srinivasan S."/>
            <person name="Lee J.-J."/>
        </authorList>
    </citation>
    <scope>NUCLEOTIDE SEQUENCE [LARGE SCALE GENOMIC DNA]</scope>
    <source>
        <strain evidence="9 10">DY6</strain>
    </source>
</reference>
<name>A0A172TFH9_9BACL</name>
<keyword evidence="5 7" id="KW-1133">Transmembrane helix</keyword>
<dbReference type="GO" id="GO:0005886">
    <property type="term" value="C:plasma membrane"/>
    <property type="evidence" value="ECO:0007669"/>
    <property type="project" value="UniProtKB-SubCell"/>
</dbReference>
<dbReference type="PROSITE" id="PS50928">
    <property type="entry name" value="ABC_TM1"/>
    <property type="match status" value="1"/>
</dbReference>
<accession>A0A172TFH9</accession>
<dbReference type="CDD" id="cd06261">
    <property type="entry name" value="TM_PBP2"/>
    <property type="match status" value="1"/>
</dbReference>
<dbReference type="PANTHER" id="PTHR43744">
    <property type="entry name" value="ABC TRANSPORTER PERMEASE PROTEIN MG189-RELATED-RELATED"/>
    <property type="match status" value="1"/>
</dbReference>
<gene>
    <name evidence="9" type="ORF">SY83_05295</name>
</gene>
<dbReference type="Pfam" id="PF00528">
    <property type="entry name" value="BPD_transp_1"/>
    <property type="match status" value="1"/>
</dbReference>
<evidence type="ECO:0000256" key="6">
    <source>
        <dbReference type="ARBA" id="ARBA00023136"/>
    </source>
</evidence>
<dbReference type="AlphaFoldDB" id="A0A172TFH9"/>
<dbReference type="PANTHER" id="PTHR43744:SF8">
    <property type="entry name" value="SN-GLYCEROL-3-PHOSPHATE TRANSPORT SYSTEM PERMEASE PROTEIN UGPE"/>
    <property type="match status" value="1"/>
</dbReference>
<dbReference type="GO" id="GO:0055085">
    <property type="term" value="P:transmembrane transport"/>
    <property type="evidence" value="ECO:0007669"/>
    <property type="project" value="InterPro"/>
</dbReference>
<keyword evidence="2 7" id="KW-0813">Transport</keyword>
<dbReference type="InterPro" id="IPR035906">
    <property type="entry name" value="MetI-like_sf"/>
</dbReference>
<evidence type="ECO:0000256" key="2">
    <source>
        <dbReference type="ARBA" id="ARBA00022448"/>
    </source>
</evidence>
<comment type="similarity">
    <text evidence="7">Belongs to the binding-protein-dependent transport system permease family.</text>
</comment>
<evidence type="ECO:0000256" key="1">
    <source>
        <dbReference type="ARBA" id="ARBA00004651"/>
    </source>
</evidence>
<feature type="domain" description="ABC transmembrane type-1" evidence="8">
    <location>
        <begin position="74"/>
        <end position="263"/>
    </location>
</feature>
<protein>
    <submittedName>
        <fullName evidence="9">Sugar ABC transporter permease</fullName>
    </submittedName>
</protein>
<proteinExistence type="inferred from homology"/>
<keyword evidence="10" id="KW-1185">Reference proteome</keyword>
<feature type="transmembrane region" description="Helical" evidence="7">
    <location>
        <begin position="184"/>
        <end position="207"/>
    </location>
</feature>
<keyword evidence="3" id="KW-1003">Cell membrane</keyword>
<dbReference type="EMBL" id="CP011388">
    <property type="protein sequence ID" value="ANE45809.1"/>
    <property type="molecule type" value="Genomic_DNA"/>
</dbReference>
<dbReference type="KEGG" id="pswu:SY83_05295"/>
<dbReference type="STRING" id="1178515.SY83_05295"/>
<feature type="transmembrane region" description="Helical" evidence="7">
    <location>
        <begin position="143"/>
        <end position="163"/>
    </location>
</feature>
<feature type="transmembrane region" description="Helical" evidence="7">
    <location>
        <begin position="109"/>
        <end position="131"/>
    </location>
</feature>
<feature type="transmembrane region" description="Helical" evidence="7">
    <location>
        <begin position="242"/>
        <end position="263"/>
    </location>
</feature>
<comment type="subcellular location">
    <subcellularLocation>
        <location evidence="1 7">Cell membrane</location>
        <topology evidence="1 7">Multi-pass membrane protein</topology>
    </subcellularLocation>
</comment>